<protein>
    <submittedName>
        <fullName evidence="3">Uncharacterized protein YvpB</fullName>
    </submittedName>
</protein>
<feature type="signal peptide" evidence="1">
    <location>
        <begin position="1"/>
        <end position="22"/>
    </location>
</feature>
<gene>
    <name evidence="3" type="ORF">ABID52_000544</name>
</gene>
<organism evidence="3 4">
    <name type="scientific">Fictibacillus halophilus</name>
    <dbReference type="NCBI Taxonomy" id="1610490"/>
    <lineage>
        <taxon>Bacteria</taxon>
        <taxon>Bacillati</taxon>
        <taxon>Bacillota</taxon>
        <taxon>Bacilli</taxon>
        <taxon>Bacillales</taxon>
        <taxon>Fictibacillaceae</taxon>
        <taxon>Fictibacillus</taxon>
    </lineage>
</organism>
<keyword evidence="4" id="KW-1185">Reference proteome</keyword>
<dbReference type="PANTHER" id="PTHR37806:SF1">
    <property type="entry name" value="PEPTIDASE C39-LIKE DOMAIN-CONTAINING PROTEIN"/>
    <property type="match status" value="1"/>
</dbReference>
<dbReference type="InterPro" id="IPR039563">
    <property type="entry name" value="Peptidase_C39_single_dom"/>
</dbReference>
<dbReference type="InterPro" id="IPR039564">
    <property type="entry name" value="Peptidase_C39-like"/>
</dbReference>
<comment type="caution">
    <text evidence="3">The sequence shown here is derived from an EMBL/GenBank/DDBJ whole genome shotgun (WGS) entry which is preliminary data.</text>
</comment>
<dbReference type="Gene3D" id="3.90.70.10">
    <property type="entry name" value="Cysteine proteinases"/>
    <property type="match status" value="1"/>
</dbReference>
<reference evidence="3 4" key="1">
    <citation type="submission" date="2024-06" db="EMBL/GenBank/DDBJ databases">
        <title>Genomic Encyclopedia of Type Strains, Phase IV (KMG-IV): sequencing the most valuable type-strain genomes for metagenomic binning, comparative biology and taxonomic classification.</title>
        <authorList>
            <person name="Goeker M."/>
        </authorList>
    </citation>
    <scope>NUCLEOTIDE SEQUENCE [LARGE SCALE GENOMIC DNA]</scope>
    <source>
        <strain evidence="3 4">DSM 100124</strain>
    </source>
</reference>
<feature type="domain" description="Peptidase C39-like" evidence="2">
    <location>
        <begin position="53"/>
        <end position="218"/>
    </location>
</feature>
<dbReference type="EMBL" id="JBEPMP010000001">
    <property type="protein sequence ID" value="MET3726963.1"/>
    <property type="molecule type" value="Genomic_DNA"/>
</dbReference>
<keyword evidence="1" id="KW-0732">Signal</keyword>
<dbReference type="PANTHER" id="PTHR37806">
    <property type="entry name" value="LMO0724 PROTEIN"/>
    <property type="match status" value="1"/>
</dbReference>
<name>A0ABV2LHK2_9BACL</name>
<dbReference type="Pfam" id="PF13529">
    <property type="entry name" value="Peptidase_C39_2"/>
    <property type="match status" value="1"/>
</dbReference>
<dbReference type="CDD" id="cd02549">
    <property type="entry name" value="Peptidase_C39A"/>
    <property type="match status" value="1"/>
</dbReference>
<dbReference type="RefSeq" id="WP_198768436.1">
    <property type="nucleotide sequence ID" value="NZ_JAEACF010000001.1"/>
</dbReference>
<proteinExistence type="predicted"/>
<dbReference type="PIRSF" id="PIRSF032442">
    <property type="entry name" value="UCP032442"/>
    <property type="match status" value="1"/>
</dbReference>
<evidence type="ECO:0000256" key="1">
    <source>
        <dbReference type="SAM" id="SignalP"/>
    </source>
</evidence>
<accession>A0ABV2LHK2</accession>
<evidence type="ECO:0000313" key="3">
    <source>
        <dbReference type="EMBL" id="MET3726963.1"/>
    </source>
</evidence>
<evidence type="ECO:0000259" key="2">
    <source>
        <dbReference type="Pfam" id="PF13529"/>
    </source>
</evidence>
<evidence type="ECO:0000313" key="4">
    <source>
        <dbReference type="Proteomes" id="UP001549097"/>
    </source>
</evidence>
<sequence>MKRITLLLVAAFLIGVSYAVYEQTVAEKQNVQNDFPTINMKVAKAKDEVSISDVPLIMQKPELDRGCEVTSLAMLLQYAGVDVGKMELAKEIKKDNTPYKNDNGTYYYGNPNEGFVGDIYTFDKMGYGVYHGPVADLAEKYLPGKVSDLSGQSFEEAVLQPLSDEKPVWVIINAKYQKLPESEFRKWNTPTGEVEITWNEHSVVVTGYDDEFIYFNDPLGVETKAARSGFEEAWVQMGAQAITIK</sequence>
<dbReference type="Proteomes" id="UP001549097">
    <property type="component" value="Unassembled WGS sequence"/>
</dbReference>
<feature type="chain" id="PRO_5046278085" evidence="1">
    <location>
        <begin position="23"/>
        <end position="245"/>
    </location>
</feature>
<dbReference type="InterPro" id="IPR016997">
    <property type="entry name" value="UCP032442"/>
</dbReference>